<dbReference type="EMBL" id="CP098807">
    <property type="protein sequence ID" value="USJ22120.1"/>
    <property type="molecule type" value="Genomic_DNA"/>
</dbReference>
<protein>
    <submittedName>
        <fullName evidence="1">Uncharacterized protein</fullName>
    </submittedName>
</protein>
<dbReference type="Proteomes" id="UP001055460">
    <property type="component" value="Chromosome"/>
</dbReference>
<dbReference type="AlphaFoldDB" id="A0A9Q9D882"/>
<name>A0A9Q9D882_ENSAD</name>
<dbReference type="RefSeq" id="WP_060518722.1">
    <property type="nucleotide sequence ID" value="NZ_CAXURO020000001.1"/>
</dbReference>
<accession>A0A9Q9D882</accession>
<evidence type="ECO:0000313" key="1">
    <source>
        <dbReference type="EMBL" id="USJ22120.1"/>
    </source>
</evidence>
<sequence length="70" mass="8281">MEKTHARELADEYLRLGGHRRVVIDDNETSVRSWEDEPPEAEKFWLTEVETLSPAAQREVQLMLRTINRM</sequence>
<gene>
    <name evidence="1" type="ORF">NE863_12425</name>
</gene>
<evidence type="ECO:0000313" key="2">
    <source>
        <dbReference type="Proteomes" id="UP001055460"/>
    </source>
</evidence>
<dbReference type="OrthoDB" id="8387422at2"/>
<organism evidence="1 2">
    <name type="scientific">Ensifer adhaerens</name>
    <name type="common">Sinorhizobium morelense</name>
    <dbReference type="NCBI Taxonomy" id="106592"/>
    <lineage>
        <taxon>Bacteria</taxon>
        <taxon>Pseudomonadati</taxon>
        <taxon>Pseudomonadota</taxon>
        <taxon>Alphaproteobacteria</taxon>
        <taxon>Hyphomicrobiales</taxon>
        <taxon>Rhizobiaceae</taxon>
        <taxon>Sinorhizobium/Ensifer group</taxon>
        <taxon>Ensifer</taxon>
    </lineage>
</organism>
<reference evidence="1" key="1">
    <citation type="submission" date="2022-06" db="EMBL/GenBank/DDBJ databases">
        <title>Physiological and biochemical characterization and genomic elucidation of a strain of the genus Ensifer adhaerens M8 that combines arsenic oxidation and chromium reduction.</title>
        <authorList>
            <person name="Li X."/>
            <person name="Yu c."/>
        </authorList>
    </citation>
    <scope>NUCLEOTIDE SEQUENCE</scope>
    <source>
        <strain evidence="1">M8</strain>
    </source>
</reference>
<proteinExistence type="predicted"/>